<feature type="region of interest" description="Disordered" evidence="2">
    <location>
        <begin position="277"/>
        <end position="301"/>
    </location>
</feature>
<feature type="region of interest" description="Disordered" evidence="2">
    <location>
        <begin position="530"/>
        <end position="604"/>
    </location>
</feature>
<feature type="coiled-coil region" evidence="1">
    <location>
        <begin position="36"/>
        <end position="167"/>
    </location>
</feature>
<feature type="compositionally biased region" description="Basic and acidic residues" evidence="2">
    <location>
        <begin position="1198"/>
        <end position="1217"/>
    </location>
</feature>
<feature type="region of interest" description="Disordered" evidence="2">
    <location>
        <begin position="399"/>
        <end position="427"/>
    </location>
</feature>
<dbReference type="EMBL" id="GFPF01002683">
    <property type="protein sequence ID" value="MAA13829.1"/>
    <property type="molecule type" value="Transcribed_RNA"/>
</dbReference>
<evidence type="ECO:0000256" key="2">
    <source>
        <dbReference type="SAM" id="MobiDB-lite"/>
    </source>
</evidence>
<reference evidence="3" key="1">
    <citation type="journal article" date="2017" name="Parasit. Vectors">
        <title>Sialotranscriptomics of Rhipicephalus zambeziensis reveals intricate expression profiles of secretory proteins and suggests tight temporal transcriptional regulation during blood-feeding.</title>
        <authorList>
            <person name="de Castro M.H."/>
            <person name="de Klerk D."/>
            <person name="Pienaar R."/>
            <person name="Rees D.J.G."/>
            <person name="Mans B.J."/>
        </authorList>
    </citation>
    <scope>NUCLEOTIDE SEQUENCE</scope>
    <source>
        <tissue evidence="3">Salivary glands</tissue>
    </source>
</reference>
<proteinExistence type="predicted"/>
<keyword evidence="1" id="KW-0175">Coiled coil</keyword>
<sequence>MDKSLPGCCECCVKWCEKYTTFKKEIARRSDQIVGFLQLEQENKKLKEKLHDMRELSQTLRADCDGYKNEVFAKMAELDSLKQLASSHSARLAHLSQERDEARRAQQEAQASLESCQATLKQYQALIEEQQEQAKAQTRSKSQENRVSVLEKRLQTCTQQAKQARSQNKKAMGWLRSFAELLRHPGTWTSAKLQQQVERLTSLLQAEDGDLQLSSSQLEAFVETCASSTQEITRSELIARIREMQVPNPLSPLPPSPEPYWSFGPDLEPLVPSDCVPLSPSSEMSPSAPSPMLRPSTEPSDHLPLVPSSESMQLECLSELVPATPVSCALTEHVLPALLLEPELPTAAHDTITQVKLLESVSLLPNTEALKEASLSETLSDVILPTLVPSAPVRLAPAASSSESPVSSSQLAVSPSKPAPPPVSLAEPAPVSALLQPAPRVGSLKPQPTSAIVLPEPGPPVSLMEQAPVQIIALSKPVQPASLKPMSTLVPTPSASSLDEEPALVIALSGEPPPPSLEEPASVIALSELTSSVASPEPEPASAAVLSESVQPMSSTERESTSVIALSKPAPPPPLLERPASVTAESDPALPVSSLKPEPASAVVPPEPAPPTFLLEYVAASVIAQPQPGQPASLKAVPTLVIDPSESVPPAYSLEQEPASVNALSAPTPSLEETAPVVAFSASPVALLKPKPTLLPEPAPLVSSLGQEPAATTALSEPAPAVFSQKPVQTSVIVLSEPALPVSLKAKPTSVIPPSESSASSLEVPGSVIALSEPVAPVSSLQPEPVSVTVVSESAFPVLSSKPEPASAIALSEPLVEAALKPLSTSVLTASEPLPPASSLEPAPLVSSLGQKPAAATALSEPAPAVFSQKPVQTSVIVLSEPALPVSLKAKPTSLIPPSEPSASSLEVPGSVIALSEPVAPVSSLQPEPVSVTVVSESAFPVLSSKPEPASAIALSEPLVEAALKPLSTSVLTASEPLPPASSLEPPALSELAPQTSSIRPVMSETTLVLPLASSSLDLKPPVLLSKPVVMTPSLELVSPLPPRLVQQSTLALLPTLSEPVSLTPLEPKLPTPESERVYKASSKLIGTKEEEKCPEPVKSPSPGLNSLASDCKSWCAVSTTRDIPSGPEQQLCGLPMEQRQTGKELSEACKLLIDGAGQEQLASQEVVQSSQVAELPKRKQWLARKRQSMDQQLVTSELKHEGHEQEQEPKDNEKVHGAPASKKPRLSKQQLRELFSSSSEDEEATEENTYTAFLSSTEHAALCKAASGKLLSAKVARTAMSKLSWLAMQPEVRPGVVASFVRSVKRDALIHAALLYLARTKANPVAAYCRGEQSPPLITKLETLLLDALALKTNGWAALLSSLRARLWSPQQPTQMLAHASYVRLVCTLCRELKQHKLALVTAWDLVSSGHAPFLVASAVGAWPGLLSALPPGPLKKAVGYILLRSPAHTLNSTLQSQAYRTLCELGPLQEFQGDERALVEELLSPLLSPHRPCRDICVTHCLALEQLSRRSPVGLLSWLLEERLGPHVQSLLQQPNAGCFIRLLGSLWKHYEKAAVKLDTMLCEIASSLCHQEPALREAVVQAFLLLPGVKGSHWAESVINWQQSS</sequence>
<name>A0A224YDN6_9ACAR</name>
<feature type="compositionally biased region" description="Low complexity" evidence="2">
    <location>
        <begin position="277"/>
        <end position="291"/>
    </location>
</feature>
<feature type="region of interest" description="Disordered" evidence="2">
    <location>
        <begin position="1184"/>
        <end position="1246"/>
    </location>
</feature>
<protein>
    <submittedName>
        <fullName evidence="3">Uncharacterized protein</fullName>
    </submittedName>
</protein>
<accession>A0A224YDN6</accession>
<feature type="compositionally biased region" description="Low complexity" evidence="2">
    <location>
        <begin position="399"/>
        <end position="416"/>
    </location>
</feature>
<organism evidence="3">
    <name type="scientific">Rhipicephalus zambeziensis</name>
    <dbReference type="NCBI Taxonomy" id="60191"/>
    <lineage>
        <taxon>Eukaryota</taxon>
        <taxon>Metazoa</taxon>
        <taxon>Ecdysozoa</taxon>
        <taxon>Arthropoda</taxon>
        <taxon>Chelicerata</taxon>
        <taxon>Arachnida</taxon>
        <taxon>Acari</taxon>
        <taxon>Parasitiformes</taxon>
        <taxon>Ixodida</taxon>
        <taxon>Ixodoidea</taxon>
        <taxon>Ixodidae</taxon>
        <taxon>Rhipicephalinae</taxon>
        <taxon>Rhipicephalus</taxon>
        <taxon>Rhipicephalus</taxon>
    </lineage>
</organism>
<feature type="compositionally biased region" description="Low complexity" evidence="2">
    <location>
        <begin position="531"/>
        <end position="550"/>
    </location>
</feature>
<evidence type="ECO:0000313" key="3">
    <source>
        <dbReference type="EMBL" id="MAA13829.1"/>
    </source>
</evidence>
<evidence type="ECO:0000256" key="1">
    <source>
        <dbReference type="SAM" id="Coils"/>
    </source>
</evidence>